<sequence length="321" mass="33704">MTMESSNSSIPPIGHRETGSVTRRAVAVGAAWTTPTVALVISAPLAAASTPAEAGVHVIPGSVVQGVQNGFVGGTLIQVRDESGRGVAGNPVRVSVLAGEVEFWPNYTRTSARKTLDLVTDAAGYAYIATEHATDFTGVVTLRIDAGPGYGSTTTTQTIIPSRLVEHFGILLYSKYEFPAGPHQPAFTNLVVSNTEGNTNSSGGSNRYPDNNFGFTYYSIGLPYSQKKIGTGVDFSLTGGGPLMFSTGLFSATFPITHNSGTPNTFPSYGSIQLPAKSIIYNPGYRWPAGSISKISTAGTYLTTFLPSGEALPVAIYTTMR</sequence>
<proteinExistence type="predicted"/>
<comment type="caution">
    <text evidence="1">The sequence shown here is derived from an EMBL/GenBank/DDBJ whole genome shotgun (WGS) entry which is preliminary data.</text>
</comment>
<keyword evidence="2" id="KW-1185">Reference proteome</keyword>
<gene>
    <name evidence="1" type="ORF">NB037_17085</name>
</gene>
<name>A0A9X2E4B5_9MICO</name>
<dbReference type="Proteomes" id="UP001155240">
    <property type="component" value="Unassembled WGS sequence"/>
</dbReference>
<dbReference type="AlphaFoldDB" id="A0A9X2E4B5"/>
<dbReference type="EMBL" id="JAMRYM010000113">
    <property type="protein sequence ID" value="MCM6764131.1"/>
    <property type="molecule type" value="Genomic_DNA"/>
</dbReference>
<protein>
    <submittedName>
        <fullName evidence="1">Uncharacterized protein</fullName>
    </submittedName>
</protein>
<dbReference type="RefSeq" id="WP_251947913.1">
    <property type="nucleotide sequence ID" value="NZ_JAMRYM010000113.1"/>
</dbReference>
<accession>A0A9X2E4B5</accession>
<evidence type="ECO:0000313" key="2">
    <source>
        <dbReference type="Proteomes" id="UP001155240"/>
    </source>
</evidence>
<evidence type="ECO:0000313" key="1">
    <source>
        <dbReference type="EMBL" id="MCM6764131.1"/>
    </source>
</evidence>
<reference evidence="1" key="1">
    <citation type="submission" date="2022-06" db="EMBL/GenBank/DDBJ databases">
        <title>Whole genome shotgun sequencing (WGS) of Rathayibacter sp. ZW T2_19, isolated from stored onions (Allium cepa).</title>
        <authorList>
            <person name="Stoll D.A."/>
            <person name="Huch M."/>
        </authorList>
    </citation>
    <scope>NUCLEOTIDE SEQUENCE</scope>
    <source>
        <strain evidence="1">ZW T2_19</strain>
    </source>
</reference>
<organism evidence="1 2">
    <name type="scientific">Rathayibacter rubneri</name>
    <dbReference type="NCBI Taxonomy" id="2950106"/>
    <lineage>
        <taxon>Bacteria</taxon>
        <taxon>Bacillati</taxon>
        <taxon>Actinomycetota</taxon>
        <taxon>Actinomycetes</taxon>
        <taxon>Micrococcales</taxon>
        <taxon>Microbacteriaceae</taxon>
        <taxon>Rathayibacter</taxon>
    </lineage>
</organism>